<dbReference type="PANTHER" id="PTHR46619:SF2">
    <property type="entry name" value="XS DOMAIN PROTEIN"/>
    <property type="match status" value="1"/>
</dbReference>
<feature type="region of interest" description="Disordered" evidence="1">
    <location>
        <begin position="409"/>
        <end position="434"/>
    </location>
</feature>
<feature type="region of interest" description="Disordered" evidence="1">
    <location>
        <begin position="504"/>
        <end position="528"/>
    </location>
</feature>
<keyword evidence="3" id="KW-1185">Reference proteome</keyword>
<name>A0AAD5BX46_AMBAR</name>
<feature type="region of interest" description="Disordered" evidence="1">
    <location>
        <begin position="264"/>
        <end position="346"/>
    </location>
</feature>
<sequence length="796" mass="92949">MQSRRHEDFDRRGRNTDSYLGMSMSPRSKRSWSPRKMEGPVYSDRALASRRSISLERRRPFDDDGGGGGRRIRSRSPDYMEAKRGRVIYKEDWVSDRDMPSPERRSRYEFFDQMDRRHDDGGGYSPVRNEFGYGTYGHGSSRTAVRDDKFEVRRFDSGVGEFSSQKSAVMGLYKSTGDVGPVSKPEASGDLASASLNIGLGQIGKERVHYPDVRDSYSFDKFASVKHYVDEDKNMGHPRDTSYSNLTAIRSKEPIGASHFKDYARTSPRKSRVDQVDYRGGMSFPRDSSPLSSRHMPEPLPHSRYEQRQHLDLHRDTDLDIRDDVGPYREGRFSPPRTARFDSYHLQPRGREKDDYLYASDEIYDKMDLRERVDYNGRDILKPNLLDRVTHRPEPSDLAHRSISSRRSLDRIPLTGTSNIGLSRSPAEKRESAQYLDTVSIHSRLGRKVTREDEMPYMGMAQLRDIESRADYDYNRGLSPGSHKERMKGFRGFLYEREHKMEDHDLPPYNSSSRYLKRKGAMEDEESRIPSRNMMSRLDAGYRRHTRDYRDEEWIDQDAGRLHFSERTWNVYDDDEFIYDPDEFVHDHDHDRDHHMRSHTYDDKHAKGYSRSSGRVGHNSYHPNRRNVLPRWKNAPTRSEKDKDADMYPSEFERRYEPHEDTKEFKQLVNDHFLSFTKKLNENPVMRRRYMEQGRAGSLFCIVCGRSFVILVSDLKVASDSEDNDRRDSMKLLRLSLLAEVLLTLQGCQILYSGTPLGFRGAREREIVGVIFSPGIRVESVRVGLLEQFFFFQEEK</sequence>
<feature type="compositionally biased region" description="Basic and acidic residues" evidence="1">
    <location>
        <begin position="295"/>
        <end position="332"/>
    </location>
</feature>
<dbReference type="PANTHER" id="PTHR46619">
    <property type="entry name" value="RNA RECOGNITION MOTIF XS DOMAIN PROTEIN-RELATED"/>
    <property type="match status" value="1"/>
</dbReference>
<feature type="region of interest" description="Disordered" evidence="1">
    <location>
        <begin position="1"/>
        <end position="78"/>
    </location>
</feature>
<feature type="compositionally biased region" description="Basic and acidic residues" evidence="1">
    <location>
        <begin position="596"/>
        <end position="606"/>
    </location>
</feature>
<comment type="caution">
    <text evidence="2">The sequence shown here is derived from an EMBL/GenBank/DDBJ whole genome shotgun (WGS) entry which is preliminary data.</text>
</comment>
<organism evidence="2 3">
    <name type="scientific">Ambrosia artemisiifolia</name>
    <name type="common">Common ragweed</name>
    <dbReference type="NCBI Taxonomy" id="4212"/>
    <lineage>
        <taxon>Eukaryota</taxon>
        <taxon>Viridiplantae</taxon>
        <taxon>Streptophyta</taxon>
        <taxon>Embryophyta</taxon>
        <taxon>Tracheophyta</taxon>
        <taxon>Spermatophyta</taxon>
        <taxon>Magnoliopsida</taxon>
        <taxon>eudicotyledons</taxon>
        <taxon>Gunneridae</taxon>
        <taxon>Pentapetalae</taxon>
        <taxon>asterids</taxon>
        <taxon>campanulids</taxon>
        <taxon>Asterales</taxon>
        <taxon>Asteraceae</taxon>
        <taxon>Asteroideae</taxon>
        <taxon>Heliantheae alliance</taxon>
        <taxon>Heliantheae</taxon>
        <taxon>Ambrosia</taxon>
    </lineage>
</organism>
<accession>A0AAD5BX46</accession>
<feature type="region of interest" description="Disordered" evidence="1">
    <location>
        <begin position="596"/>
        <end position="629"/>
    </location>
</feature>
<dbReference type="AlphaFoldDB" id="A0AAD5BX46"/>
<evidence type="ECO:0000313" key="2">
    <source>
        <dbReference type="EMBL" id="KAI7730041.1"/>
    </source>
</evidence>
<feature type="compositionally biased region" description="Basic and acidic residues" evidence="1">
    <location>
        <begin position="1"/>
        <end position="15"/>
    </location>
</feature>
<protein>
    <submittedName>
        <fullName evidence="2">Uncharacterized protein</fullName>
    </submittedName>
</protein>
<proteinExistence type="predicted"/>
<reference evidence="2" key="1">
    <citation type="submission" date="2022-06" db="EMBL/GenBank/DDBJ databases">
        <title>Uncovering the hologenomic basis of an extraordinary plant invasion.</title>
        <authorList>
            <person name="Bieker V.C."/>
            <person name="Martin M.D."/>
            <person name="Gilbert T."/>
            <person name="Hodgins K."/>
            <person name="Battlay P."/>
            <person name="Petersen B."/>
            <person name="Wilson J."/>
        </authorList>
    </citation>
    <scope>NUCLEOTIDE SEQUENCE</scope>
    <source>
        <strain evidence="2">AA19_3_7</strain>
        <tissue evidence="2">Leaf</tissue>
    </source>
</reference>
<gene>
    <name evidence="2" type="ORF">M8C21_019992</name>
</gene>
<evidence type="ECO:0000256" key="1">
    <source>
        <dbReference type="SAM" id="MobiDB-lite"/>
    </source>
</evidence>
<feature type="compositionally biased region" description="Basic and acidic residues" evidence="1">
    <location>
        <begin position="53"/>
        <end position="62"/>
    </location>
</feature>
<evidence type="ECO:0000313" key="3">
    <source>
        <dbReference type="Proteomes" id="UP001206925"/>
    </source>
</evidence>
<dbReference type="Proteomes" id="UP001206925">
    <property type="component" value="Unassembled WGS sequence"/>
</dbReference>
<dbReference type="EMBL" id="JAMZMK010010852">
    <property type="protein sequence ID" value="KAI7730041.1"/>
    <property type="molecule type" value="Genomic_DNA"/>
</dbReference>